<name>A0A266Q3L5_9GAMM</name>
<accession>A0A266Q3L5</accession>
<dbReference type="Gene3D" id="1.20.5.300">
    <property type="match status" value="1"/>
</dbReference>
<comment type="similarity">
    <text evidence="1">Belongs to the SlyX family.</text>
</comment>
<dbReference type="InterPro" id="IPR007236">
    <property type="entry name" value="SlyX"/>
</dbReference>
<protein>
    <recommendedName>
        <fullName evidence="1">Protein SlyX homolog</fullName>
    </recommendedName>
</protein>
<evidence type="ECO:0000256" key="2">
    <source>
        <dbReference type="SAM" id="MobiDB-lite"/>
    </source>
</evidence>
<evidence type="ECO:0000313" key="3">
    <source>
        <dbReference type="EMBL" id="OZY84450.1"/>
    </source>
</evidence>
<organism evidence="3 4">
    <name type="scientific">Cellvibrio mixtus</name>
    <dbReference type="NCBI Taxonomy" id="39650"/>
    <lineage>
        <taxon>Bacteria</taxon>
        <taxon>Pseudomonadati</taxon>
        <taxon>Pseudomonadota</taxon>
        <taxon>Gammaproteobacteria</taxon>
        <taxon>Cellvibrionales</taxon>
        <taxon>Cellvibrionaceae</taxon>
        <taxon>Cellvibrio</taxon>
    </lineage>
</organism>
<dbReference type="PANTHER" id="PTHR36508">
    <property type="entry name" value="PROTEIN SLYX"/>
    <property type="match status" value="1"/>
</dbReference>
<dbReference type="PANTHER" id="PTHR36508:SF1">
    <property type="entry name" value="PROTEIN SLYX"/>
    <property type="match status" value="1"/>
</dbReference>
<evidence type="ECO:0000256" key="1">
    <source>
        <dbReference type="HAMAP-Rule" id="MF_00715"/>
    </source>
</evidence>
<dbReference type="GO" id="GO:0008168">
    <property type="term" value="F:methyltransferase activity"/>
    <property type="evidence" value="ECO:0007669"/>
    <property type="project" value="UniProtKB-KW"/>
</dbReference>
<dbReference type="GO" id="GO:0032259">
    <property type="term" value="P:methylation"/>
    <property type="evidence" value="ECO:0007669"/>
    <property type="project" value="UniProtKB-KW"/>
</dbReference>
<proteinExistence type="inferred from homology"/>
<feature type="region of interest" description="Disordered" evidence="2">
    <location>
        <begin position="52"/>
        <end position="72"/>
    </location>
</feature>
<reference evidence="4" key="1">
    <citation type="submission" date="2017-05" db="EMBL/GenBank/DDBJ databases">
        <authorList>
            <person name="Barney B.M."/>
        </authorList>
    </citation>
    <scope>NUCLEOTIDE SEQUENCE [LARGE SCALE GENOMIC DNA]</scope>
    <source>
        <strain evidence="4">PSBB022</strain>
    </source>
</reference>
<evidence type="ECO:0000313" key="4">
    <source>
        <dbReference type="Proteomes" id="UP000216101"/>
    </source>
</evidence>
<sequence>MSDFQEQLIELQTRVAYQEDTLAQLNDVIARQDAELIQLKQQLRLIAQRLDELSRNPAQGDGEVMDERPPHY</sequence>
<gene>
    <name evidence="1" type="primary">slyX</name>
    <name evidence="3" type="ORF">CBP51_14695</name>
</gene>
<dbReference type="EMBL" id="NHNI01000002">
    <property type="protein sequence ID" value="OZY84450.1"/>
    <property type="molecule type" value="Genomic_DNA"/>
</dbReference>
<keyword evidence="3" id="KW-0808">Transferase</keyword>
<comment type="caution">
    <text evidence="3">The sequence shown here is derived from an EMBL/GenBank/DDBJ whole genome shotgun (WGS) entry which is preliminary data.</text>
</comment>
<dbReference type="Pfam" id="PF04102">
    <property type="entry name" value="SlyX"/>
    <property type="match status" value="1"/>
</dbReference>
<keyword evidence="4" id="KW-1185">Reference proteome</keyword>
<dbReference type="HAMAP" id="MF_00715">
    <property type="entry name" value="SlyX"/>
    <property type="match status" value="1"/>
</dbReference>
<dbReference type="Proteomes" id="UP000216101">
    <property type="component" value="Unassembled WGS sequence"/>
</dbReference>
<dbReference type="AlphaFoldDB" id="A0A266Q3L5"/>
<keyword evidence="3" id="KW-0489">Methyltransferase</keyword>
<dbReference type="RefSeq" id="WP_078042299.1">
    <property type="nucleotide sequence ID" value="NZ_NHNI01000002.1"/>
</dbReference>